<dbReference type="SUPFAM" id="SSF48208">
    <property type="entry name" value="Six-hairpin glycosidases"/>
    <property type="match status" value="1"/>
</dbReference>
<evidence type="ECO:0000313" key="5">
    <source>
        <dbReference type="Proteomes" id="UP000294498"/>
    </source>
</evidence>
<dbReference type="EMBL" id="SODV01000001">
    <property type="protein sequence ID" value="TDX01405.1"/>
    <property type="molecule type" value="Genomic_DNA"/>
</dbReference>
<feature type="signal peptide" evidence="2">
    <location>
        <begin position="1"/>
        <end position="19"/>
    </location>
</feature>
<gene>
    <name evidence="4" type="ORF">EDB95_2440</name>
</gene>
<dbReference type="Pfam" id="PF18961">
    <property type="entry name" value="DUF5703_N"/>
    <property type="match status" value="1"/>
</dbReference>
<dbReference type="Proteomes" id="UP000294498">
    <property type="component" value="Unassembled WGS sequence"/>
</dbReference>
<organism evidence="4 5">
    <name type="scientific">Dinghuibacter silviterrae</name>
    <dbReference type="NCBI Taxonomy" id="1539049"/>
    <lineage>
        <taxon>Bacteria</taxon>
        <taxon>Pseudomonadati</taxon>
        <taxon>Bacteroidota</taxon>
        <taxon>Chitinophagia</taxon>
        <taxon>Chitinophagales</taxon>
        <taxon>Chitinophagaceae</taxon>
        <taxon>Dinghuibacter</taxon>
    </lineage>
</organism>
<evidence type="ECO:0000256" key="1">
    <source>
        <dbReference type="SAM" id="MobiDB-lite"/>
    </source>
</evidence>
<protein>
    <recommendedName>
        <fullName evidence="3">DUF5703 domain-containing protein</fullName>
    </recommendedName>
</protein>
<keyword evidence="5" id="KW-1185">Reference proteome</keyword>
<dbReference type="AlphaFoldDB" id="A0A4R8DVA6"/>
<evidence type="ECO:0000259" key="3">
    <source>
        <dbReference type="Pfam" id="PF18961"/>
    </source>
</evidence>
<dbReference type="InterPro" id="IPR043757">
    <property type="entry name" value="DUF5703_N"/>
</dbReference>
<dbReference type="GO" id="GO:0005975">
    <property type="term" value="P:carbohydrate metabolic process"/>
    <property type="evidence" value="ECO:0007669"/>
    <property type="project" value="InterPro"/>
</dbReference>
<feature type="domain" description="DUF5703" evidence="3">
    <location>
        <begin position="30"/>
        <end position="302"/>
    </location>
</feature>
<dbReference type="Gene3D" id="1.50.10.10">
    <property type="match status" value="1"/>
</dbReference>
<comment type="caution">
    <text evidence="4">The sequence shown here is derived from an EMBL/GenBank/DDBJ whole genome shotgun (WGS) entry which is preliminary data.</text>
</comment>
<feature type="compositionally biased region" description="Basic and acidic residues" evidence="1">
    <location>
        <begin position="661"/>
        <end position="679"/>
    </location>
</feature>
<dbReference type="OrthoDB" id="101302at2"/>
<reference evidence="4 5" key="1">
    <citation type="submission" date="2019-03" db="EMBL/GenBank/DDBJ databases">
        <title>Genomic Encyclopedia of Type Strains, Phase IV (KMG-IV): sequencing the most valuable type-strain genomes for metagenomic binning, comparative biology and taxonomic classification.</title>
        <authorList>
            <person name="Goeker M."/>
        </authorList>
    </citation>
    <scope>NUCLEOTIDE SEQUENCE [LARGE SCALE GENOMIC DNA]</scope>
    <source>
        <strain evidence="4 5">DSM 100059</strain>
    </source>
</reference>
<dbReference type="InterPro" id="IPR012341">
    <property type="entry name" value="6hp_glycosidase-like_sf"/>
</dbReference>
<dbReference type="InterPro" id="IPR008928">
    <property type="entry name" value="6-hairpin_glycosidase_sf"/>
</dbReference>
<name>A0A4R8DVA6_9BACT</name>
<proteinExistence type="predicted"/>
<evidence type="ECO:0000256" key="2">
    <source>
        <dbReference type="SAM" id="SignalP"/>
    </source>
</evidence>
<feature type="chain" id="PRO_5020417622" description="DUF5703 domain-containing protein" evidence="2">
    <location>
        <begin position="20"/>
        <end position="781"/>
    </location>
</feature>
<feature type="region of interest" description="Disordered" evidence="1">
    <location>
        <begin position="661"/>
        <end position="683"/>
    </location>
</feature>
<evidence type="ECO:0000313" key="4">
    <source>
        <dbReference type="EMBL" id="TDX01405.1"/>
    </source>
</evidence>
<accession>A0A4R8DVA6</accession>
<sequence>MLRLLICGAVLLTALGLKAQRTELSYDNIVWTRPGGRSDASMPCGGGDIGLNVWVEKGDLLCYVARSGTFDENNSLLKLGRIRVHLTPFDTGTFRQTLDLREGCVRVEGRSVSVLVWVDVFRPVVHIAVHALRPVQVQASWESWRYRDRPVRGSENNQDSYRWAPPFPVVTFRDSIAFAAGGVLFWHRNRDTPSVFDQTVRQQGLSADSLYNPLKDLTFGGVLRGVGLYPSGTDTGTYASTDFKRWTLAARRPLRATEITLACYTAQAPTIGAWQDSLAAAPAAGRQATLDWWHAFWDRSFIFIRPGEHAADSADWQAGRNYQLFRYMLGCNAFGSYPTKFNGGLFTYDPVYVDSTLPFTPDFRKWGGGTFTAQNQRLVYYPMLANGDTDLLLSQFAFYQRLLGNASYRTRAYWGHEGACFTEQLENFGLPNYAEYGTKRPAGFDPGLEYNAWLEYEWDTVLEFCFMILEEERYTGIDIHRYLPLIESCLTFFDQHYRLLAQQRGRKALDGEGHLILYPGSAGETYKMAYDASSTIAGLRVILARLQAIPYARRDAWAAMLRELPPLSFRSFDGHTTIAPAKVWERVNNTETPQLYPVFPWGLFGIGRPGFDTALNTYRYDTDAVRFSGYVGWKQDNIFAARLGLAGEAFRLTVAKLRDAGRPAPRGDGRRFAASRDADPTVPASGGAGPIFPAFWGPGYDWAPDHNWGGSGMIGLQEMLLQSNGRAIYLFPAWPLGEDVHFRLHAPYNTTVEARVRHGVADIISVTPENRRKDIVNMYGQ</sequence>
<keyword evidence="2" id="KW-0732">Signal</keyword>
<dbReference type="RefSeq" id="WP_133993902.1">
    <property type="nucleotide sequence ID" value="NZ_SODV01000001.1"/>
</dbReference>